<proteinExistence type="predicted"/>
<gene>
    <name evidence="1" type="ORF">MPH_01148</name>
</gene>
<name>K2SGM1_MACPH</name>
<protein>
    <submittedName>
        <fullName evidence="1">Uncharacterized protein</fullName>
    </submittedName>
</protein>
<evidence type="ECO:0000313" key="2">
    <source>
        <dbReference type="Proteomes" id="UP000007129"/>
    </source>
</evidence>
<sequence length="248" mass="27299">MCLPSPHPLEQRSSEVLENEASNALRVEAAWIGESRSRRACFEFGQPRLPKSRTRKRPCQWSTPMAPRAVQNSDMMIKRTSCRRYRSTRANAVPRHTPTVLAATAAVPGWCMRAATKLLLASTTCLMRYVYTTLELRCSSCIGESMDLRHQCIPITSHALLRSSRAAATNMRFGSAARTPSSACAFTDGGTPLAFLRHYRRQAGGDIQQHQCLIHVCCDPYREGLSGVGAHGDCAARSQAALGFARTT</sequence>
<dbReference type="Proteomes" id="UP000007129">
    <property type="component" value="Unassembled WGS sequence"/>
</dbReference>
<dbReference type="HOGENOM" id="CLU_1120341_0_0_1"/>
<dbReference type="EMBL" id="AHHD01000047">
    <property type="protein sequence ID" value="EKG21554.1"/>
    <property type="molecule type" value="Genomic_DNA"/>
</dbReference>
<dbReference type="InParanoid" id="K2SGM1"/>
<comment type="caution">
    <text evidence="1">The sequence shown here is derived from an EMBL/GenBank/DDBJ whole genome shotgun (WGS) entry which is preliminary data.</text>
</comment>
<evidence type="ECO:0000313" key="1">
    <source>
        <dbReference type="EMBL" id="EKG21554.1"/>
    </source>
</evidence>
<dbReference type="AlphaFoldDB" id="K2SGM1"/>
<reference evidence="1 2" key="1">
    <citation type="journal article" date="2012" name="BMC Genomics">
        <title>Tools to kill: Genome of one of the most destructive plant pathogenic fungi Macrophomina phaseolina.</title>
        <authorList>
            <person name="Islam M.S."/>
            <person name="Haque M.S."/>
            <person name="Islam M.M."/>
            <person name="Emdad E.M."/>
            <person name="Halim A."/>
            <person name="Hossen Q.M.M."/>
            <person name="Hossain M.Z."/>
            <person name="Ahmed B."/>
            <person name="Rahim S."/>
            <person name="Rahman M.S."/>
            <person name="Alam M.M."/>
            <person name="Hou S."/>
            <person name="Wan X."/>
            <person name="Saito J.A."/>
            <person name="Alam M."/>
        </authorList>
    </citation>
    <scope>NUCLEOTIDE SEQUENCE [LARGE SCALE GENOMIC DNA]</scope>
    <source>
        <strain evidence="1 2">MS6</strain>
    </source>
</reference>
<dbReference type="VEuPathDB" id="FungiDB:MPH_01148"/>
<accession>K2SGM1</accession>
<organism evidence="1 2">
    <name type="scientific">Macrophomina phaseolina (strain MS6)</name>
    <name type="common">Charcoal rot fungus</name>
    <dbReference type="NCBI Taxonomy" id="1126212"/>
    <lineage>
        <taxon>Eukaryota</taxon>
        <taxon>Fungi</taxon>
        <taxon>Dikarya</taxon>
        <taxon>Ascomycota</taxon>
        <taxon>Pezizomycotina</taxon>
        <taxon>Dothideomycetes</taxon>
        <taxon>Dothideomycetes incertae sedis</taxon>
        <taxon>Botryosphaeriales</taxon>
        <taxon>Botryosphaeriaceae</taxon>
        <taxon>Macrophomina</taxon>
    </lineage>
</organism>